<evidence type="ECO:0000313" key="1">
    <source>
        <dbReference type="Proteomes" id="UP000887579"/>
    </source>
</evidence>
<protein>
    <submittedName>
        <fullName evidence="2">Uncharacterized protein</fullName>
    </submittedName>
</protein>
<accession>A0AC34F560</accession>
<dbReference type="WBParaSite" id="ES5_v2.g12262.t1">
    <property type="protein sequence ID" value="ES5_v2.g12262.t1"/>
    <property type="gene ID" value="ES5_v2.g12262"/>
</dbReference>
<dbReference type="Proteomes" id="UP000887579">
    <property type="component" value="Unplaced"/>
</dbReference>
<proteinExistence type="predicted"/>
<sequence>MDSEIQCPIALKWIIKHQKLLQKLDGCLESDKFEAKQISGVQYGLVIYPNGRVESERGSVWIGLDVNIGSEKRIEANYTITIDSNDFNKNFVHAFDQPQAQWSKKEYKICTHVELFDPKQKYIAFDELTIKVEGIFTVKRQIPVKILAIKNLSSYLWERDDKDFIIVTDETELKENIEIFLIGSVNVANVCELTNFSLKANAPALEKTCFEFLTKCLKNATPIYKFDDLDHEFLIKLLKNGFYAISET</sequence>
<evidence type="ECO:0000313" key="2">
    <source>
        <dbReference type="WBParaSite" id="ES5_v2.g12262.t1"/>
    </source>
</evidence>
<name>A0AC34F560_9BILA</name>
<organism evidence="1 2">
    <name type="scientific">Panagrolaimus sp. ES5</name>
    <dbReference type="NCBI Taxonomy" id="591445"/>
    <lineage>
        <taxon>Eukaryota</taxon>
        <taxon>Metazoa</taxon>
        <taxon>Ecdysozoa</taxon>
        <taxon>Nematoda</taxon>
        <taxon>Chromadorea</taxon>
        <taxon>Rhabditida</taxon>
        <taxon>Tylenchina</taxon>
        <taxon>Panagrolaimomorpha</taxon>
        <taxon>Panagrolaimoidea</taxon>
        <taxon>Panagrolaimidae</taxon>
        <taxon>Panagrolaimus</taxon>
    </lineage>
</organism>
<reference evidence="2" key="1">
    <citation type="submission" date="2022-11" db="UniProtKB">
        <authorList>
            <consortium name="WormBaseParasite"/>
        </authorList>
    </citation>
    <scope>IDENTIFICATION</scope>
</reference>